<dbReference type="Proteomes" id="UP000310636">
    <property type="component" value="Unassembled WGS sequence"/>
</dbReference>
<evidence type="ECO:0000313" key="1">
    <source>
        <dbReference type="EMBL" id="THF72465.1"/>
    </source>
</evidence>
<proteinExistence type="predicted"/>
<sequence length="228" mass="27200">MSELTLGEKFGELNQWYDSLPEEQQDLVIQAISESYKAIIHWLQANAPEIGEIYESLQEQVHEWGKRGSSPYIRSRMSSYKAHPDLAKAMRDIASRTLEPYRNAAYLRKRESDEFEKIVTLIIMDNYVERRFNSYYYCDEYLGISDLPNTRSSYMTVMNLVEQHYERLDTLEELGEFMEEELSFSVEKIDIFLKLLIEYREDLDRFMLFRKLKRLEQAMLRLEVPLSL</sequence>
<comment type="caution">
    <text evidence="1">The sequence shown here is derived from an EMBL/GenBank/DDBJ whole genome shotgun (WGS) entry which is preliminary data.</text>
</comment>
<protein>
    <submittedName>
        <fullName evidence="1">Uncharacterized protein</fullName>
    </submittedName>
</protein>
<dbReference type="EMBL" id="SSOB01000090">
    <property type="protein sequence ID" value="THF72465.1"/>
    <property type="molecule type" value="Genomic_DNA"/>
</dbReference>
<organism evidence="1 2">
    <name type="scientific">Cohnella fermenti</name>
    <dbReference type="NCBI Taxonomy" id="2565925"/>
    <lineage>
        <taxon>Bacteria</taxon>
        <taxon>Bacillati</taxon>
        <taxon>Bacillota</taxon>
        <taxon>Bacilli</taxon>
        <taxon>Bacillales</taxon>
        <taxon>Paenibacillaceae</taxon>
        <taxon>Cohnella</taxon>
    </lineage>
</organism>
<accession>A0A4S4BEH1</accession>
<dbReference type="AlphaFoldDB" id="A0A4S4BEH1"/>
<name>A0A4S4BEH1_9BACL</name>
<evidence type="ECO:0000313" key="2">
    <source>
        <dbReference type="Proteomes" id="UP000310636"/>
    </source>
</evidence>
<reference evidence="1 2" key="1">
    <citation type="submission" date="2019-04" db="EMBL/GenBank/DDBJ databases">
        <title>Cohnella sp. nov. isolated from preserved vegetables.</title>
        <authorList>
            <person name="Lin S.-Y."/>
            <person name="Hung M.-H."/>
            <person name="Young C.-C."/>
        </authorList>
    </citation>
    <scope>NUCLEOTIDE SEQUENCE [LARGE SCALE GENOMIC DNA]</scope>
    <source>
        <strain evidence="1 2">CC-MHH1044</strain>
    </source>
</reference>
<gene>
    <name evidence="1" type="ORF">E6C55_33025</name>
</gene>
<dbReference type="OrthoDB" id="2679295at2"/>
<keyword evidence="2" id="KW-1185">Reference proteome</keyword>
<dbReference type="RefSeq" id="WP_136374093.1">
    <property type="nucleotide sequence ID" value="NZ_SSOB01000090.1"/>
</dbReference>